<dbReference type="InterPro" id="IPR029063">
    <property type="entry name" value="SAM-dependent_MTases_sf"/>
</dbReference>
<dbReference type="STRING" id="1292034.OR37_01661"/>
<reference evidence="1 2" key="1">
    <citation type="journal article" date="2013" name="Genome Announc.">
        <title>Draft Genome Sequence for Caulobacter sp. Strain OR37, a Bacterium Tolerant to Heavy Metals.</title>
        <authorList>
            <person name="Utturkar S.M."/>
            <person name="Bollmann A."/>
            <person name="Brzoska R.M."/>
            <person name="Klingeman D.M."/>
            <person name="Epstein S.E."/>
            <person name="Palumbo A.V."/>
            <person name="Brown S.D."/>
        </authorList>
    </citation>
    <scope>NUCLEOTIDE SEQUENCE [LARGE SCALE GENOMIC DNA]</scope>
    <source>
        <strain evidence="1 2">OR37</strain>
    </source>
</reference>
<evidence type="ECO:0008006" key="3">
    <source>
        <dbReference type="Google" id="ProtNLM"/>
    </source>
</evidence>
<dbReference type="AlphaFoldDB" id="R0EMS7"/>
<sequence>MADGTDMHFDAETVTHRAGLAKLRSLTKINPRLAPNLARTLLGGQRDPGVVDAFNAHAERAGFEFTSTWASNNIPFVAPLLRDFAAKRPDGETIRYMEIGAYEGRNLAFMDWLLPKRLAVTVIDPWFDEALNPEEKYHAVEPRFHRNMARCGFRSLSTHKGFSTYVLPQMLERGERFDLIYVDGSHTALAVLIDLCFCASLLSVGGMMVLDDYWHDISEIGGPGVKQAVDQFHAAFGRYFEIAAVYRQVALVKTSEIPR</sequence>
<comment type="caution">
    <text evidence="1">The sequence shown here is derived from an EMBL/GenBank/DDBJ whole genome shotgun (WGS) entry which is preliminary data.</text>
</comment>
<name>R0EMS7_CAUVI</name>
<dbReference type="PATRIC" id="fig|1292034.3.peg.1647"/>
<accession>R0EMS7</accession>
<gene>
    <name evidence="1" type="ORF">OR37_01661</name>
</gene>
<organism evidence="1 2">
    <name type="scientific">Caulobacter vibrioides OR37</name>
    <dbReference type="NCBI Taxonomy" id="1292034"/>
    <lineage>
        <taxon>Bacteria</taxon>
        <taxon>Pseudomonadati</taxon>
        <taxon>Pseudomonadota</taxon>
        <taxon>Alphaproteobacteria</taxon>
        <taxon>Caulobacterales</taxon>
        <taxon>Caulobacteraceae</taxon>
        <taxon>Caulobacter</taxon>
    </lineage>
</organism>
<dbReference type="SUPFAM" id="SSF53335">
    <property type="entry name" value="S-adenosyl-L-methionine-dependent methyltransferases"/>
    <property type="match status" value="1"/>
</dbReference>
<keyword evidence="2" id="KW-1185">Reference proteome</keyword>
<protein>
    <recommendedName>
        <fullName evidence="3">Class I SAM-dependent methyltransferase</fullName>
    </recommendedName>
</protein>
<dbReference type="Gene3D" id="3.40.50.150">
    <property type="entry name" value="Vaccinia Virus protein VP39"/>
    <property type="match status" value="1"/>
</dbReference>
<evidence type="ECO:0000313" key="1">
    <source>
        <dbReference type="EMBL" id="ENZ82392.1"/>
    </source>
</evidence>
<dbReference type="EMBL" id="APMP01000007">
    <property type="protein sequence ID" value="ENZ82392.1"/>
    <property type="molecule type" value="Genomic_DNA"/>
</dbReference>
<evidence type="ECO:0000313" key="2">
    <source>
        <dbReference type="Proteomes" id="UP000013063"/>
    </source>
</evidence>
<proteinExistence type="predicted"/>
<dbReference type="Pfam" id="PF13578">
    <property type="entry name" value="Methyltransf_24"/>
    <property type="match status" value="1"/>
</dbReference>
<dbReference type="Proteomes" id="UP000013063">
    <property type="component" value="Unassembled WGS sequence"/>
</dbReference>
<dbReference type="eggNOG" id="COG4122">
    <property type="taxonomic scope" value="Bacteria"/>
</dbReference>